<organism evidence="10 11">
    <name type="scientific">Streptomyces longispororuber</name>
    <dbReference type="NCBI Taxonomy" id="68230"/>
    <lineage>
        <taxon>Bacteria</taxon>
        <taxon>Bacillati</taxon>
        <taxon>Actinomycetota</taxon>
        <taxon>Actinomycetes</taxon>
        <taxon>Kitasatosporales</taxon>
        <taxon>Streptomycetaceae</taxon>
        <taxon>Streptomyces</taxon>
    </lineage>
</organism>
<dbReference type="PANTHER" id="PTHR30472:SF67">
    <property type="entry name" value="PERMEASE OF ABC TRANSPORTER-RELATED"/>
    <property type="match status" value="1"/>
</dbReference>
<evidence type="ECO:0000256" key="7">
    <source>
        <dbReference type="ARBA" id="ARBA00023136"/>
    </source>
</evidence>
<feature type="transmembrane region" description="Helical" evidence="9">
    <location>
        <begin position="380"/>
        <end position="399"/>
    </location>
</feature>
<name>A0A919DQ01_9ACTN</name>
<protein>
    <submittedName>
        <fullName evidence="10">ABC transporter permease</fullName>
    </submittedName>
</protein>
<feature type="transmembrane region" description="Helical" evidence="9">
    <location>
        <begin position="195"/>
        <end position="214"/>
    </location>
</feature>
<comment type="caution">
    <text evidence="10">The sequence shown here is derived from an EMBL/GenBank/DDBJ whole genome shotgun (WGS) entry which is preliminary data.</text>
</comment>
<dbReference type="PANTHER" id="PTHR30472">
    <property type="entry name" value="FERRIC ENTEROBACTIN TRANSPORT SYSTEM PERMEASE PROTEIN"/>
    <property type="match status" value="1"/>
</dbReference>
<keyword evidence="11" id="KW-1185">Reference proteome</keyword>
<feature type="transmembrane region" description="Helical" evidence="9">
    <location>
        <begin position="69"/>
        <end position="92"/>
    </location>
</feature>
<proteinExistence type="inferred from homology"/>
<evidence type="ECO:0000256" key="6">
    <source>
        <dbReference type="ARBA" id="ARBA00022989"/>
    </source>
</evidence>
<feature type="compositionally biased region" description="Gly residues" evidence="8">
    <location>
        <begin position="13"/>
        <end position="25"/>
    </location>
</feature>
<evidence type="ECO:0000256" key="5">
    <source>
        <dbReference type="ARBA" id="ARBA00022692"/>
    </source>
</evidence>
<feature type="region of interest" description="Disordered" evidence="8">
    <location>
        <begin position="1"/>
        <end position="60"/>
    </location>
</feature>
<dbReference type="CDD" id="cd06550">
    <property type="entry name" value="TM_ABC_iron-siderophores_like"/>
    <property type="match status" value="1"/>
</dbReference>
<keyword evidence="5 9" id="KW-0812">Transmembrane</keyword>
<dbReference type="EMBL" id="BNBT01000057">
    <property type="protein sequence ID" value="GHE66418.1"/>
    <property type="molecule type" value="Genomic_DNA"/>
</dbReference>
<feature type="transmembrane region" description="Helical" evidence="9">
    <location>
        <begin position="134"/>
        <end position="152"/>
    </location>
</feature>
<feature type="transmembrane region" description="Helical" evidence="9">
    <location>
        <begin position="252"/>
        <end position="285"/>
    </location>
</feature>
<reference evidence="10" key="1">
    <citation type="journal article" date="2014" name="Int. J. Syst. Evol. Microbiol.">
        <title>Complete genome sequence of Corynebacterium casei LMG S-19264T (=DSM 44701T), isolated from a smear-ripened cheese.</title>
        <authorList>
            <consortium name="US DOE Joint Genome Institute (JGI-PGF)"/>
            <person name="Walter F."/>
            <person name="Albersmeier A."/>
            <person name="Kalinowski J."/>
            <person name="Ruckert C."/>
        </authorList>
    </citation>
    <scope>NUCLEOTIDE SEQUENCE</scope>
    <source>
        <strain evidence="10">JCM 4784</strain>
    </source>
</reference>
<feature type="transmembrane region" description="Helical" evidence="9">
    <location>
        <begin position="310"/>
        <end position="337"/>
    </location>
</feature>
<evidence type="ECO:0000256" key="2">
    <source>
        <dbReference type="ARBA" id="ARBA00007935"/>
    </source>
</evidence>
<feature type="transmembrane region" description="Helical" evidence="9">
    <location>
        <begin position="164"/>
        <end position="188"/>
    </location>
</feature>
<gene>
    <name evidence="10" type="ORF">GCM10018785_39010</name>
</gene>
<dbReference type="SUPFAM" id="SSF81345">
    <property type="entry name" value="ABC transporter involved in vitamin B12 uptake, BtuC"/>
    <property type="match status" value="1"/>
</dbReference>
<dbReference type="GO" id="GO:0033214">
    <property type="term" value="P:siderophore-iron import into cell"/>
    <property type="evidence" value="ECO:0007669"/>
    <property type="project" value="TreeGrafter"/>
</dbReference>
<dbReference type="Pfam" id="PF01032">
    <property type="entry name" value="FecCD"/>
    <property type="match status" value="1"/>
</dbReference>
<comment type="subcellular location">
    <subcellularLocation>
        <location evidence="1">Cell membrane</location>
        <topology evidence="1">Multi-pass membrane protein</topology>
    </subcellularLocation>
</comment>
<dbReference type="FunFam" id="1.10.3470.10:FF:000001">
    <property type="entry name" value="Vitamin B12 ABC transporter permease BtuC"/>
    <property type="match status" value="1"/>
</dbReference>
<keyword evidence="6 9" id="KW-1133">Transmembrane helix</keyword>
<dbReference type="InterPro" id="IPR037294">
    <property type="entry name" value="ABC_BtuC-like"/>
</dbReference>
<dbReference type="Gene3D" id="1.10.3470.10">
    <property type="entry name" value="ABC transporter involved in vitamin B12 uptake, BtuC"/>
    <property type="match status" value="1"/>
</dbReference>
<evidence type="ECO:0000256" key="1">
    <source>
        <dbReference type="ARBA" id="ARBA00004651"/>
    </source>
</evidence>
<dbReference type="GO" id="GO:0005886">
    <property type="term" value="C:plasma membrane"/>
    <property type="evidence" value="ECO:0007669"/>
    <property type="project" value="UniProtKB-SubCell"/>
</dbReference>
<keyword evidence="7 9" id="KW-0472">Membrane</keyword>
<evidence type="ECO:0000313" key="11">
    <source>
        <dbReference type="Proteomes" id="UP000608024"/>
    </source>
</evidence>
<evidence type="ECO:0000256" key="4">
    <source>
        <dbReference type="ARBA" id="ARBA00022475"/>
    </source>
</evidence>
<accession>A0A919DQ01</accession>
<comment type="similarity">
    <text evidence="2">Belongs to the binding-protein-dependent transport system permease family. FecCD subfamily.</text>
</comment>
<keyword evidence="3" id="KW-0813">Transport</keyword>
<dbReference type="AlphaFoldDB" id="A0A919DQ01"/>
<feature type="transmembrane region" description="Helical" evidence="9">
    <location>
        <begin position="220"/>
        <end position="240"/>
    </location>
</feature>
<reference evidence="10" key="2">
    <citation type="submission" date="2020-09" db="EMBL/GenBank/DDBJ databases">
        <authorList>
            <person name="Sun Q."/>
            <person name="Ohkuma M."/>
        </authorList>
    </citation>
    <scope>NUCLEOTIDE SEQUENCE</scope>
    <source>
        <strain evidence="10">JCM 4784</strain>
    </source>
</reference>
<evidence type="ECO:0000256" key="8">
    <source>
        <dbReference type="SAM" id="MobiDB-lite"/>
    </source>
</evidence>
<dbReference type="InterPro" id="IPR000522">
    <property type="entry name" value="ABC_transptr_permease_BtuC"/>
</dbReference>
<keyword evidence="4" id="KW-1003">Cell membrane</keyword>
<evidence type="ECO:0000313" key="10">
    <source>
        <dbReference type="EMBL" id="GHE66418.1"/>
    </source>
</evidence>
<dbReference type="Proteomes" id="UP000608024">
    <property type="component" value="Unassembled WGS sequence"/>
</dbReference>
<feature type="compositionally biased region" description="Low complexity" evidence="8">
    <location>
        <begin position="1"/>
        <end position="12"/>
    </location>
</feature>
<dbReference type="GO" id="GO:0022857">
    <property type="term" value="F:transmembrane transporter activity"/>
    <property type="evidence" value="ECO:0007669"/>
    <property type="project" value="InterPro"/>
</dbReference>
<evidence type="ECO:0000256" key="3">
    <source>
        <dbReference type="ARBA" id="ARBA00022448"/>
    </source>
</evidence>
<evidence type="ECO:0000256" key="9">
    <source>
        <dbReference type="SAM" id="Phobius"/>
    </source>
</evidence>
<sequence length="408" mass="40569">MSATARDGASAATGGGTDPGTGGGTTRRQAKGAGNDPDPGTGDDAGNSPPSGTVSGVTRRLAKGSTRSAWWRTALLCATGLAALLLSVAVAVTIGPADISVPDVWAAVAGHLGGGDAHLTPLRDGIVWNLRMPRTLLAGVCGAGLAVCGAVLQSLLRNPLADPFVLGVSSGASTGAVAVVVLGIGGGVVTVSGGAFLGALCAFALVLLLSQALGATTDRVVLSGVAAMQLFSALTSFVILTAADAETTRGILFWLLGSLSGASWTDVGVCAAVLVVALAVCLGHARTLDAFAFGQDAAASLGVRVGRVRLVLLCTTALLTAVLVSAAGAIGFVGLTLPHAARLLVGARHTRLLPVTALTGAILLIWVDTLARTVLDPQEVPVGVVTSLIGVPAFVAVLYRTRSTGRTR</sequence>